<dbReference type="Gene3D" id="3.40.50.150">
    <property type="entry name" value="Vaccinia Virus protein VP39"/>
    <property type="match status" value="1"/>
</dbReference>
<dbReference type="SUPFAM" id="SSF53448">
    <property type="entry name" value="Nucleotide-diphospho-sugar transferases"/>
    <property type="match status" value="1"/>
</dbReference>
<dbReference type="PANTHER" id="PTHR22916:SF3">
    <property type="entry name" value="UDP-GLCNAC:BETAGAL BETA-1,3-N-ACETYLGLUCOSAMINYLTRANSFERASE-LIKE PROTEIN 1"/>
    <property type="match status" value="1"/>
</dbReference>
<sequence>MGPKVSIVIPVYNGADFLEEAIESALAQTYQNIEIIIVNDGSRDNGATERIALRYADKVRYYSKPNGGVASALNFAILQMSGEYFSWLSHDDLYTEDKVECDIAAISAINGSARESTIVYSDYGVFAEQPENAVDVRLPATPPELFRYWLTVENRIHGCTLLIPKSAFEQCGTFDGTLRTTQDYDLWFRLAERYQFVHIPRTLVKARSHPAQGSVAMAGLALQEINALLTHFTKSLSVDELSGNARRSIAEGYAEIAISLTMRGFFDAAKVATKLAFSAPDVKARGSKAAILIGLAGSLSIFHVKRVARMFLSKRGRLMLKALVPNRKFSSGGETVATSLGHGLKHRFSEIYDKNTFGGRLSRSGEGSDLVQTAAIRRQIPQLVTELGVETFLDAPCGDWYWMQHTALGVKQYTGVDIVEALIEKNRSNFGNETTSFRYANLTTDALPKVDLIFSRDCLVHLSFDDAKRILANFKQSNSKYLLTTTFTDHSVNNNLVGKDSFWRPLNMQLPPFNFPPPLKLINEDCTEQRGQYADKCLGLWRLDDIEIRA</sequence>
<accession>A0ABX4IXA4</accession>
<evidence type="ECO:0000313" key="3">
    <source>
        <dbReference type="EMBL" id="PDS47563.1"/>
    </source>
</evidence>
<dbReference type="InterPro" id="IPR029063">
    <property type="entry name" value="SAM-dependent_MTases_sf"/>
</dbReference>
<organism evidence="3 4">
    <name type="scientific">Rhizobium anhuiense</name>
    <dbReference type="NCBI Taxonomy" id="1184720"/>
    <lineage>
        <taxon>Bacteria</taxon>
        <taxon>Pseudomonadati</taxon>
        <taxon>Pseudomonadota</taxon>
        <taxon>Alphaproteobacteria</taxon>
        <taxon>Hyphomicrobiales</taxon>
        <taxon>Rhizobiaceae</taxon>
        <taxon>Rhizobium/Agrobacterium group</taxon>
        <taxon>Rhizobium</taxon>
    </lineage>
</organism>
<feature type="domain" description="Methyltransferase type 11" evidence="2">
    <location>
        <begin position="393"/>
        <end position="475"/>
    </location>
</feature>
<dbReference type="SUPFAM" id="SSF53335">
    <property type="entry name" value="S-adenosyl-L-methionine-dependent methyltransferases"/>
    <property type="match status" value="1"/>
</dbReference>
<dbReference type="PANTHER" id="PTHR22916">
    <property type="entry name" value="GLYCOSYLTRANSFERASE"/>
    <property type="match status" value="1"/>
</dbReference>
<comment type="caution">
    <text evidence="3">The sequence shown here is derived from an EMBL/GenBank/DDBJ whole genome shotgun (WGS) entry which is preliminary data.</text>
</comment>
<evidence type="ECO:0008006" key="5">
    <source>
        <dbReference type="Google" id="ProtNLM"/>
    </source>
</evidence>
<dbReference type="Proteomes" id="UP000219972">
    <property type="component" value="Unassembled WGS sequence"/>
</dbReference>
<protein>
    <recommendedName>
        <fullName evidence="5">Glycosyltransferase</fullName>
    </recommendedName>
</protein>
<dbReference type="Gene3D" id="3.90.550.10">
    <property type="entry name" value="Spore Coat Polysaccharide Biosynthesis Protein SpsA, Chain A"/>
    <property type="match status" value="1"/>
</dbReference>
<dbReference type="Pfam" id="PF00535">
    <property type="entry name" value="Glycos_transf_2"/>
    <property type="match status" value="1"/>
</dbReference>
<dbReference type="EMBL" id="NWSL01000042">
    <property type="protein sequence ID" value="PDS47563.1"/>
    <property type="molecule type" value="Genomic_DNA"/>
</dbReference>
<feature type="domain" description="Glycosyltransferase 2-like" evidence="1">
    <location>
        <begin position="6"/>
        <end position="101"/>
    </location>
</feature>
<dbReference type="Pfam" id="PF08241">
    <property type="entry name" value="Methyltransf_11"/>
    <property type="match status" value="1"/>
</dbReference>
<dbReference type="InterPro" id="IPR029044">
    <property type="entry name" value="Nucleotide-diphossugar_trans"/>
</dbReference>
<dbReference type="InterPro" id="IPR001173">
    <property type="entry name" value="Glyco_trans_2-like"/>
</dbReference>
<evidence type="ECO:0000259" key="2">
    <source>
        <dbReference type="Pfam" id="PF08241"/>
    </source>
</evidence>
<evidence type="ECO:0000259" key="1">
    <source>
        <dbReference type="Pfam" id="PF00535"/>
    </source>
</evidence>
<dbReference type="InterPro" id="IPR013216">
    <property type="entry name" value="Methyltransf_11"/>
</dbReference>
<keyword evidence="4" id="KW-1185">Reference proteome</keyword>
<evidence type="ECO:0000313" key="4">
    <source>
        <dbReference type="Proteomes" id="UP000219972"/>
    </source>
</evidence>
<proteinExistence type="predicted"/>
<name>A0ABX4IXA4_9HYPH</name>
<dbReference type="RefSeq" id="WP_097545285.1">
    <property type="nucleotide sequence ID" value="NZ_NWSK01000036.1"/>
</dbReference>
<reference evidence="3 4" key="1">
    <citation type="submission" date="2017-09" db="EMBL/GenBank/DDBJ databases">
        <title>Comparative genomics of rhizobia isolated from Phaseolus vulgaris in China.</title>
        <authorList>
            <person name="Tong W."/>
        </authorList>
    </citation>
    <scope>NUCLEOTIDE SEQUENCE [LARGE SCALE GENOMIC DNA]</scope>
    <source>
        <strain evidence="3 4">Y27</strain>
    </source>
</reference>
<gene>
    <name evidence="3" type="ORF">CO662_34245</name>
</gene>